<dbReference type="AlphaFoldDB" id="A0A7S2VBC7"/>
<organism evidence="2">
    <name type="scientific">Entomoneis paludosa</name>
    <dbReference type="NCBI Taxonomy" id="265537"/>
    <lineage>
        <taxon>Eukaryota</taxon>
        <taxon>Sar</taxon>
        <taxon>Stramenopiles</taxon>
        <taxon>Ochrophyta</taxon>
        <taxon>Bacillariophyta</taxon>
        <taxon>Bacillariophyceae</taxon>
        <taxon>Bacillariophycidae</taxon>
        <taxon>Entomoneidaceae</taxon>
        <taxon>Entomoneis</taxon>
    </lineage>
</organism>
<sequence>MYHSPHCDDLLHFHLPTTMRSLQNTTGKRARMTMTVSPAFAIVAAALLTRPTGAQDVCPSDASTTGYSTISALNSAMEAELALIESGSTPQDSYEFILCPNTVFDTAAGPLRPILDAASFLCGANGTSVNACTFEGGDQQVFIEDSQVATYPLETMLFAGITFRGFTENVFQTGTSISALATSTTTATFDDVIWTDFIAQSAVRQVSAATSNPMTVDIQNSAIVGGDATDSVFINDGGVLTVSGLNVEGLTAVNFITTTNRGSSTLSDSVISQSGIERVTETLTRGVQRVEGVNITNMNSMVSTFDALDSGTSLIVADTLVENNFITDPWQVVDVQAGAVGQIEGSSVSTNSGMQFGIIARGAQSVVSVEDSFLANNVGLGPNVTCSPLFALQNAVLAVERTEINNNREYSGQALALFGSTMSISRSCFQDTASSFVAFVDNAGTFTTSENFISGSQSSFCPAPGNRLFVEATGSGCFTGGVCEGSCDVLADQASCLAGIPPPTVSPTLVPTFLPTVSSRPSATPTVPPTNFPTTSKIPTRTPTLPPTSLSPTRQGDQPTLQPTCPEDKGKGGPIKPSMSQKMKLAPTSRSKLRPAMKMTKVEHSTYYDNWVNAEYLQASEASIGRKYADIQAASESSNDYLHEATCAPVRSPTRQPSSSGGKGKGVPPPITILGKKSMMSTKKKSSKSISKGTSKKTR</sequence>
<proteinExistence type="predicted"/>
<dbReference type="EMBL" id="HBHT01006216">
    <property type="protein sequence ID" value="CAD9948350.1"/>
    <property type="molecule type" value="Transcribed_RNA"/>
</dbReference>
<accession>A0A7S2VBC7</accession>
<protein>
    <submittedName>
        <fullName evidence="2">Uncharacterized protein</fullName>
    </submittedName>
</protein>
<evidence type="ECO:0000313" key="2">
    <source>
        <dbReference type="EMBL" id="CAD9948350.1"/>
    </source>
</evidence>
<feature type="region of interest" description="Disordered" evidence="1">
    <location>
        <begin position="516"/>
        <end position="590"/>
    </location>
</feature>
<reference evidence="2" key="1">
    <citation type="submission" date="2021-01" db="EMBL/GenBank/DDBJ databases">
        <authorList>
            <person name="Corre E."/>
            <person name="Pelletier E."/>
            <person name="Niang G."/>
            <person name="Scheremetjew M."/>
            <person name="Finn R."/>
            <person name="Kale V."/>
            <person name="Holt S."/>
            <person name="Cochrane G."/>
            <person name="Meng A."/>
            <person name="Brown T."/>
            <person name="Cohen L."/>
        </authorList>
    </citation>
    <scope>NUCLEOTIDE SEQUENCE</scope>
    <source>
        <strain evidence="2">CCMP125</strain>
    </source>
</reference>
<gene>
    <name evidence="2" type="ORF">APAL1065_LOCUS4129</name>
</gene>
<evidence type="ECO:0000256" key="1">
    <source>
        <dbReference type="SAM" id="MobiDB-lite"/>
    </source>
</evidence>
<feature type="region of interest" description="Disordered" evidence="1">
    <location>
        <begin position="649"/>
        <end position="699"/>
    </location>
</feature>
<name>A0A7S2VBC7_9STRA</name>
<feature type="compositionally biased region" description="Low complexity" evidence="1">
    <location>
        <begin position="532"/>
        <end position="554"/>
    </location>
</feature>